<evidence type="ECO:0000256" key="7">
    <source>
        <dbReference type="SAM" id="Phobius"/>
    </source>
</evidence>
<dbReference type="Proteomes" id="UP000214880">
    <property type="component" value="Unassembled WGS sequence"/>
</dbReference>
<feature type="transmembrane region" description="Helical" evidence="7">
    <location>
        <begin position="65"/>
        <end position="87"/>
    </location>
</feature>
<dbReference type="AlphaFoldDB" id="A0A1G9Q2Q0"/>
<feature type="transmembrane region" description="Helical" evidence="7">
    <location>
        <begin position="37"/>
        <end position="58"/>
    </location>
</feature>
<dbReference type="PANTHER" id="PTHR42709:SF6">
    <property type="entry name" value="UNDECAPRENYL PHOSPHATE TRANSPORTER A"/>
    <property type="match status" value="1"/>
</dbReference>
<gene>
    <name evidence="9" type="ORF">SAMN04488502_10223</name>
</gene>
<protein>
    <submittedName>
        <fullName evidence="9">Membrane protein DedA, SNARE-associated domain</fullName>
    </submittedName>
</protein>
<dbReference type="PANTHER" id="PTHR42709">
    <property type="entry name" value="ALKALINE PHOSPHATASE LIKE PROTEIN"/>
    <property type="match status" value="1"/>
</dbReference>
<evidence type="ECO:0000256" key="4">
    <source>
        <dbReference type="ARBA" id="ARBA00022692"/>
    </source>
</evidence>
<dbReference type="GO" id="GO:0005886">
    <property type="term" value="C:plasma membrane"/>
    <property type="evidence" value="ECO:0007669"/>
    <property type="project" value="UniProtKB-SubCell"/>
</dbReference>
<evidence type="ECO:0000256" key="6">
    <source>
        <dbReference type="ARBA" id="ARBA00023136"/>
    </source>
</evidence>
<dbReference type="STRING" id="146817.SAMN04488502_10223"/>
<dbReference type="InterPro" id="IPR032816">
    <property type="entry name" value="VTT_dom"/>
</dbReference>
<name>A0A1G9Q2Q0_9FIRM</name>
<evidence type="ECO:0000313" key="9">
    <source>
        <dbReference type="EMBL" id="SDM05276.1"/>
    </source>
</evidence>
<reference evidence="9 10" key="1">
    <citation type="submission" date="2016-10" db="EMBL/GenBank/DDBJ databases">
        <authorList>
            <person name="de Groot N.N."/>
        </authorList>
    </citation>
    <scope>NUCLEOTIDE SEQUENCE [LARGE SCALE GENOMIC DNA]</scope>
    <source>
        <strain evidence="9 10">DSM 1736</strain>
    </source>
</reference>
<feature type="transmembrane region" description="Helical" evidence="7">
    <location>
        <begin position="7"/>
        <end position="31"/>
    </location>
</feature>
<evidence type="ECO:0000256" key="2">
    <source>
        <dbReference type="ARBA" id="ARBA00010792"/>
    </source>
</evidence>
<feature type="transmembrane region" description="Helical" evidence="7">
    <location>
        <begin position="137"/>
        <end position="158"/>
    </location>
</feature>
<keyword evidence="10" id="KW-1185">Reference proteome</keyword>
<sequence length="202" mass="22190">MEEFSKLMIAYIAAWGYPALVLALMLANIGVPVPSEITLGFAGFLVFGGQLEFAPVIVSGIIGEVLGACLAYGLGYYGGTAFLVKYGRLLGLSFATLERRRHWLNKYGAATIFFGRLLPVARGLIALPAGFIRIDFWLFFLCTGFSSVIWVVVLVYMGQLLGESWREVDAVGYGMGKAVFILVLLAAAAFLYRKRRLRGFQH</sequence>
<comment type="similarity">
    <text evidence="2">Belongs to the DedA family.</text>
</comment>
<proteinExistence type="inferred from homology"/>
<accession>A0A1G9Q2Q0</accession>
<dbReference type="Pfam" id="PF09335">
    <property type="entry name" value="VTT_dom"/>
    <property type="match status" value="1"/>
</dbReference>
<dbReference type="RefSeq" id="WP_173812782.1">
    <property type="nucleotide sequence ID" value="NZ_FNHB01000002.1"/>
</dbReference>
<evidence type="ECO:0000256" key="1">
    <source>
        <dbReference type="ARBA" id="ARBA00004651"/>
    </source>
</evidence>
<comment type="subcellular location">
    <subcellularLocation>
        <location evidence="1">Cell membrane</location>
        <topology evidence="1">Multi-pass membrane protein</topology>
    </subcellularLocation>
</comment>
<dbReference type="InterPro" id="IPR051311">
    <property type="entry name" value="DedA_domain"/>
</dbReference>
<evidence type="ECO:0000259" key="8">
    <source>
        <dbReference type="Pfam" id="PF09335"/>
    </source>
</evidence>
<keyword evidence="5 7" id="KW-1133">Transmembrane helix</keyword>
<organism evidence="9 10">
    <name type="scientific">Dendrosporobacter quercicolus</name>
    <dbReference type="NCBI Taxonomy" id="146817"/>
    <lineage>
        <taxon>Bacteria</taxon>
        <taxon>Bacillati</taxon>
        <taxon>Bacillota</taxon>
        <taxon>Negativicutes</taxon>
        <taxon>Selenomonadales</taxon>
        <taxon>Sporomusaceae</taxon>
        <taxon>Dendrosporobacter</taxon>
    </lineage>
</organism>
<feature type="transmembrane region" description="Helical" evidence="7">
    <location>
        <begin position="107"/>
        <end position="125"/>
    </location>
</feature>
<keyword evidence="6 7" id="KW-0472">Membrane</keyword>
<keyword evidence="4 7" id="KW-0812">Transmembrane</keyword>
<feature type="transmembrane region" description="Helical" evidence="7">
    <location>
        <begin position="170"/>
        <end position="192"/>
    </location>
</feature>
<keyword evidence="3" id="KW-1003">Cell membrane</keyword>
<evidence type="ECO:0000313" key="10">
    <source>
        <dbReference type="Proteomes" id="UP000214880"/>
    </source>
</evidence>
<evidence type="ECO:0000256" key="5">
    <source>
        <dbReference type="ARBA" id="ARBA00022989"/>
    </source>
</evidence>
<dbReference type="EMBL" id="FNHB01000002">
    <property type="protein sequence ID" value="SDM05276.1"/>
    <property type="molecule type" value="Genomic_DNA"/>
</dbReference>
<evidence type="ECO:0000256" key="3">
    <source>
        <dbReference type="ARBA" id="ARBA00022475"/>
    </source>
</evidence>
<feature type="domain" description="VTT" evidence="8">
    <location>
        <begin position="33"/>
        <end position="159"/>
    </location>
</feature>